<evidence type="ECO:0000313" key="3">
    <source>
        <dbReference type="EMBL" id="CAF3856006.1"/>
    </source>
</evidence>
<accession>A0A814NCW3</accession>
<evidence type="ECO:0000313" key="2">
    <source>
        <dbReference type="EMBL" id="CAF1202360.1"/>
    </source>
</evidence>
<gene>
    <name evidence="1" type="ORF">GPM918_LOCUS18233</name>
    <name evidence="2" type="ORF">OVA965_LOCUS24048</name>
    <name evidence="3" type="ORF">SRO942_LOCUS18230</name>
    <name evidence="4" type="ORF">TMI583_LOCUS24767</name>
</gene>
<name>A0A814NCW3_9BILA</name>
<comment type="caution">
    <text evidence="1">The sequence shown here is derived from an EMBL/GenBank/DDBJ whole genome shotgun (WGS) entry which is preliminary data.</text>
</comment>
<keyword evidence="5" id="KW-1185">Reference proteome</keyword>
<dbReference type="AlphaFoldDB" id="A0A814NCW3"/>
<proteinExistence type="predicted"/>
<dbReference type="EMBL" id="CAJOBA010035854">
    <property type="protein sequence ID" value="CAF4012132.1"/>
    <property type="molecule type" value="Genomic_DNA"/>
</dbReference>
<evidence type="ECO:0000313" key="1">
    <source>
        <dbReference type="EMBL" id="CAF1090504.1"/>
    </source>
</evidence>
<dbReference type="SUPFAM" id="SSF52047">
    <property type="entry name" value="RNI-like"/>
    <property type="match status" value="1"/>
</dbReference>
<evidence type="ECO:0000313" key="5">
    <source>
        <dbReference type="Proteomes" id="UP000663829"/>
    </source>
</evidence>
<protein>
    <submittedName>
        <fullName evidence="1">Uncharacterized protein</fullName>
    </submittedName>
</protein>
<evidence type="ECO:0000313" key="4">
    <source>
        <dbReference type="EMBL" id="CAF4012132.1"/>
    </source>
</evidence>
<organism evidence="1 5">
    <name type="scientific">Didymodactylos carnosus</name>
    <dbReference type="NCBI Taxonomy" id="1234261"/>
    <lineage>
        <taxon>Eukaryota</taxon>
        <taxon>Metazoa</taxon>
        <taxon>Spiralia</taxon>
        <taxon>Gnathifera</taxon>
        <taxon>Rotifera</taxon>
        <taxon>Eurotatoria</taxon>
        <taxon>Bdelloidea</taxon>
        <taxon>Philodinida</taxon>
        <taxon>Philodinidae</taxon>
        <taxon>Didymodactylos</taxon>
    </lineage>
</organism>
<dbReference type="Proteomes" id="UP000663829">
    <property type="component" value="Unassembled WGS sequence"/>
</dbReference>
<dbReference type="EMBL" id="CAJOBC010005218">
    <property type="protein sequence ID" value="CAF3856006.1"/>
    <property type="molecule type" value="Genomic_DNA"/>
</dbReference>
<dbReference type="Proteomes" id="UP000682733">
    <property type="component" value="Unassembled WGS sequence"/>
</dbReference>
<dbReference type="Proteomes" id="UP000677228">
    <property type="component" value="Unassembled WGS sequence"/>
</dbReference>
<dbReference type="EMBL" id="CAJNOQ010005218">
    <property type="protein sequence ID" value="CAF1090504.1"/>
    <property type="molecule type" value="Genomic_DNA"/>
</dbReference>
<sequence>MNYLTGFLFINFSKIEPLSTSNIEYLTIDTCPPNRLYRLFMLSPQLKYLNIRDMWNDYGRSKLDSISLFAPKVMALSMTIEYYLCDDFHLLLKQFSQLKQLSLKARGEDFTNGRKWENFICSYLPRLEEFRFVCNDILIATTMNQVIESFQTDFWTKQHQWYIVCDFHVDRDETYVYTVPYMFNEFRLCPISTFESKTTVPSSSTLLAHAYDNVQQLCLILSDTLFHRHYSNVETLVLCQVVENETIGHNIQALINLSSVKHLTIDCDIKSTCFLHLLQQTTMSLSSLTFGNSCPLLTLTSKFSDRAICEYLNQRITSLNLSHYTFSDDCMKQFYCVFSHLQQLHIWIYKWYDLIELLNEMKHLTCATISCEEKFNVGEDIHKWLKERTRLKNFTYQFDNYSMKLWIGSV</sequence>
<reference evidence="1" key="1">
    <citation type="submission" date="2021-02" db="EMBL/GenBank/DDBJ databases">
        <authorList>
            <person name="Nowell W R."/>
        </authorList>
    </citation>
    <scope>NUCLEOTIDE SEQUENCE</scope>
</reference>
<dbReference type="Proteomes" id="UP000681722">
    <property type="component" value="Unassembled WGS sequence"/>
</dbReference>
<dbReference type="OrthoDB" id="9985662at2759"/>
<dbReference type="EMBL" id="CAJNOK010014322">
    <property type="protein sequence ID" value="CAF1202360.1"/>
    <property type="molecule type" value="Genomic_DNA"/>
</dbReference>